<gene>
    <name evidence="6" type="ORF">XD97_0525</name>
</gene>
<dbReference type="Gene3D" id="1.10.10.10">
    <property type="entry name" value="Winged helix-like DNA-binding domain superfamily/Winged helix DNA-binding domain"/>
    <property type="match status" value="1"/>
</dbReference>
<evidence type="ECO:0000256" key="1">
    <source>
        <dbReference type="ARBA" id="ARBA00009437"/>
    </source>
</evidence>
<dbReference type="InterPro" id="IPR036388">
    <property type="entry name" value="WH-like_DNA-bd_sf"/>
</dbReference>
<evidence type="ECO:0000313" key="6">
    <source>
        <dbReference type="EMBL" id="KUK81986.1"/>
    </source>
</evidence>
<evidence type="ECO:0000259" key="5">
    <source>
        <dbReference type="PROSITE" id="PS50931"/>
    </source>
</evidence>
<proteinExistence type="inferred from homology"/>
<dbReference type="InterPro" id="IPR036390">
    <property type="entry name" value="WH_DNA-bd_sf"/>
</dbReference>
<evidence type="ECO:0000313" key="7">
    <source>
        <dbReference type="Proteomes" id="UP000054705"/>
    </source>
</evidence>
<organism evidence="6 7">
    <name type="scientific">Pelotomaculum thermopropionicum</name>
    <dbReference type="NCBI Taxonomy" id="110500"/>
    <lineage>
        <taxon>Bacteria</taxon>
        <taxon>Bacillati</taxon>
        <taxon>Bacillota</taxon>
        <taxon>Clostridia</taxon>
        <taxon>Eubacteriales</taxon>
        <taxon>Desulfotomaculaceae</taxon>
        <taxon>Pelotomaculum</taxon>
    </lineage>
</organism>
<dbReference type="PROSITE" id="PS50931">
    <property type="entry name" value="HTH_LYSR"/>
    <property type="match status" value="1"/>
</dbReference>
<dbReference type="FunFam" id="1.10.10.10:FF:000001">
    <property type="entry name" value="LysR family transcriptional regulator"/>
    <property type="match status" value="1"/>
</dbReference>
<dbReference type="Pfam" id="PF00126">
    <property type="entry name" value="HTH_1"/>
    <property type="match status" value="1"/>
</dbReference>
<dbReference type="SUPFAM" id="SSF46785">
    <property type="entry name" value="Winged helix' DNA-binding domain"/>
    <property type="match status" value="1"/>
</dbReference>
<feature type="non-terminal residue" evidence="6">
    <location>
        <position position="66"/>
    </location>
</feature>
<feature type="domain" description="HTH lysR-type" evidence="5">
    <location>
        <begin position="1"/>
        <end position="58"/>
    </location>
</feature>
<dbReference type="AlphaFoldDB" id="A0A117M3A7"/>
<evidence type="ECO:0000256" key="2">
    <source>
        <dbReference type="ARBA" id="ARBA00023015"/>
    </source>
</evidence>
<dbReference type="PANTHER" id="PTHR30126">
    <property type="entry name" value="HTH-TYPE TRANSCRIPTIONAL REGULATOR"/>
    <property type="match status" value="1"/>
</dbReference>
<keyword evidence="2" id="KW-0805">Transcription regulation</keyword>
<dbReference type="PANTHER" id="PTHR30126:SF64">
    <property type="entry name" value="HTH-TYPE TRANSCRIPTIONAL REGULATOR CITR"/>
    <property type="match status" value="1"/>
</dbReference>
<dbReference type="GO" id="GO:0000976">
    <property type="term" value="F:transcription cis-regulatory region binding"/>
    <property type="evidence" value="ECO:0007669"/>
    <property type="project" value="TreeGrafter"/>
</dbReference>
<sequence>MNFKQLEAFLWVAELQSFTKAARQLYMSQPAVSFQIKALEEDLQAALFQRGDKKVIMTEAGRLLYS</sequence>
<reference evidence="7" key="1">
    <citation type="journal article" date="2015" name="MBio">
        <title>Genome-Resolved Metagenomic Analysis Reveals Roles for Candidate Phyla and Other Microbial Community Members in Biogeochemical Transformations in Oil Reservoirs.</title>
        <authorList>
            <person name="Hu P."/>
            <person name="Tom L."/>
            <person name="Singh A."/>
            <person name="Thomas B.C."/>
            <person name="Baker B.J."/>
            <person name="Piceno Y.M."/>
            <person name="Andersen G.L."/>
            <person name="Banfield J.F."/>
        </authorList>
    </citation>
    <scope>NUCLEOTIDE SEQUENCE [LARGE SCALE GENOMIC DNA]</scope>
</reference>
<dbReference type="PRINTS" id="PR00039">
    <property type="entry name" value="HTHLYSR"/>
</dbReference>
<comment type="similarity">
    <text evidence="1">Belongs to the LysR transcriptional regulatory family.</text>
</comment>
<name>A0A117M3A7_9FIRM</name>
<dbReference type="GO" id="GO:0003700">
    <property type="term" value="F:DNA-binding transcription factor activity"/>
    <property type="evidence" value="ECO:0007669"/>
    <property type="project" value="InterPro"/>
</dbReference>
<evidence type="ECO:0000256" key="3">
    <source>
        <dbReference type="ARBA" id="ARBA00023125"/>
    </source>
</evidence>
<comment type="caution">
    <text evidence="6">The sequence shown here is derived from an EMBL/GenBank/DDBJ whole genome shotgun (WGS) entry which is preliminary data.</text>
</comment>
<dbReference type="Proteomes" id="UP000054705">
    <property type="component" value="Unassembled WGS sequence"/>
</dbReference>
<protein>
    <submittedName>
        <fullName evidence="6">Transcriptional regulator</fullName>
    </submittedName>
</protein>
<keyword evidence="3" id="KW-0238">DNA-binding</keyword>
<evidence type="ECO:0000256" key="4">
    <source>
        <dbReference type="ARBA" id="ARBA00023163"/>
    </source>
</evidence>
<dbReference type="EMBL" id="LGGS01000116">
    <property type="protein sequence ID" value="KUK81986.1"/>
    <property type="molecule type" value="Genomic_DNA"/>
</dbReference>
<accession>A0A117M3A7</accession>
<keyword evidence="4" id="KW-0804">Transcription</keyword>
<dbReference type="InterPro" id="IPR000847">
    <property type="entry name" value="LysR_HTH_N"/>
</dbReference>